<sequence length="87" mass="10667">MRSNMQLFISLLYQDRQTVDFICQNIWRDSLIIMNPNYQILQQFGIRSLEMVHKSDDFYQTNTNQKKYKMPQVRDKKIMHLDFQENC</sequence>
<name>A0A8S1RPW7_9CILI</name>
<accession>A0A8S1RPW7</accession>
<protein>
    <submittedName>
        <fullName evidence="1">Uncharacterized protein</fullName>
    </submittedName>
</protein>
<gene>
    <name evidence="1" type="ORF">PSON_ATCC_30995.1.T3300006</name>
</gene>
<evidence type="ECO:0000313" key="1">
    <source>
        <dbReference type="EMBL" id="CAD8130801.1"/>
    </source>
</evidence>
<comment type="caution">
    <text evidence="1">The sequence shown here is derived from an EMBL/GenBank/DDBJ whole genome shotgun (WGS) entry which is preliminary data.</text>
</comment>
<dbReference type="EMBL" id="CAJJDN010000330">
    <property type="protein sequence ID" value="CAD8130801.1"/>
    <property type="molecule type" value="Genomic_DNA"/>
</dbReference>
<dbReference type="Proteomes" id="UP000692954">
    <property type="component" value="Unassembled WGS sequence"/>
</dbReference>
<keyword evidence="2" id="KW-1185">Reference proteome</keyword>
<proteinExistence type="predicted"/>
<organism evidence="1 2">
    <name type="scientific">Paramecium sonneborni</name>
    <dbReference type="NCBI Taxonomy" id="65129"/>
    <lineage>
        <taxon>Eukaryota</taxon>
        <taxon>Sar</taxon>
        <taxon>Alveolata</taxon>
        <taxon>Ciliophora</taxon>
        <taxon>Intramacronucleata</taxon>
        <taxon>Oligohymenophorea</taxon>
        <taxon>Peniculida</taxon>
        <taxon>Parameciidae</taxon>
        <taxon>Paramecium</taxon>
    </lineage>
</organism>
<reference evidence="1" key="1">
    <citation type="submission" date="2021-01" db="EMBL/GenBank/DDBJ databases">
        <authorList>
            <consortium name="Genoscope - CEA"/>
            <person name="William W."/>
        </authorList>
    </citation>
    <scope>NUCLEOTIDE SEQUENCE</scope>
</reference>
<evidence type="ECO:0000313" key="2">
    <source>
        <dbReference type="Proteomes" id="UP000692954"/>
    </source>
</evidence>
<dbReference type="AlphaFoldDB" id="A0A8S1RPW7"/>